<accession>A0ABW4TRE2</accession>
<dbReference type="RefSeq" id="WP_343921218.1">
    <property type="nucleotide sequence ID" value="NZ_BAAAJT010000003.1"/>
</dbReference>
<dbReference type="Proteomes" id="UP001597351">
    <property type="component" value="Unassembled WGS sequence"/>
</dbReference>
<dbReference type="EMBL" id="JBHUGD010000004">
    <property type="protein sequence ID" value="MFD1949033.1"/>
    <property type="molecule type" value="Genomic_DNA"/>
</dbReference>
<gene>
    <name evidence="1" type="ORF">ACFSDE_19675</name>
</gene>
<name>A0ABW4TRE2_9ACTN</name>
<dbReference type="InterPro" id="IPR046288">
    <property type="entry name" value="DUF6325"/>
</dbReference>
<evidence type="ECO:0000313" key="2">
    <source>
        <dbReference type="Proteomes" id="UP001597351"/>
    </source>
</evidence>
<protein>
    <submittedName>
        <fullName evidence="1">DUF6325 family protein</fullName>
    </submittedName>
</protein>
<dbReference type="Pfam" id="PF19850">
    <property type="entry name" value="DUF6325"/>
    <property type="match status" value="1"/>
</dbReference>
<comment type="caution">
    <text evidence="1">The sequence shown here is derived from an EMBL/GenBank/DDBJ whole genome shotgun (WGS) entry which is preliminary data.</text>
</comment>
<organism evidence="1 2">
    <name type="scientific">Nocardioides aestuarii</name>
    <dbReference type="NCBI Taxonomy" id="252231"/>
    <lineage>
        <taxon>Bacteria</taxon>
        <taxon>Bacillati</taxon>
        <taxon>Actinomycetota</taxon>
        <taxon>Actinomycetes</taxon>
        <taxon>Propionibacteriales</taxon>
        <taxon>Nocardioidaceae</taxon>
        <taxon>Nocardioides</taxon>
    </lineage>
</organism>
<reference evidence="2" key="1">
    <citation type="journal article" date="2019" name="Int. J. Syst. Evol. Microbiol.">
        <title>The Global Catalogue of Microorganisms (GCM) 10K type strain sequencing project: providing services to taxonomists for standard genome sequencing and annotation.</title>
        <authorList>
            <consortium name="The Broad Institute Genomics Platform"/>
            <consortium name="The Broad Institute Genome Sequencing Center for Infectious Disease"/>
            <person name="Wu L."/>
            <person name="Ma J."/>
        </authorList>
    </citation>
    <scope>NUCLEOTIDE SEQUENCE [LARGE SCALE GENOMIC DNA]</scope>
    <source>
        <strain evidence="2">CGMCC 1.12477</strain>
    </source>
</reference>
<keyword evidence="2" id="KW-1185">Reference proteome</keyword>
<proteinExistence type="predicted"/>
<evidence type="ECO:0000313" key="1">
    <source>
        <dbReference type="EMBL" id="MFD1949033.1"/>
    </source>
</evidence>
<sequence>MNRGPIEVLLLAYPPDVASADLLAQLREPVTAGQLRIVDLVLVGTDGAGDRTFHDLEDGASEALASGLDIDAHTLLNEEDVESLASALDPGQNGAVVVVEHLWASGFAAGLRGLGAELALHVRVPADEAEAAFAASES</sequence>